<feature type="region of interest" description="Disordered" evidence="1">
    <location>
        <begin position="929"/>
        <end position="988"/>
    </location>
</feature>
<reference evidence="4 5" key="1">
    <citation type="submission" date="2019-12" db="EMBL/GenBank/DDBJ databases">
        <title>Isolation and characterization of three novel carbon monoxide-oxidizing members of Halobacteria from salione crusts and soils.</title>
        <authorList>
            <person name="Myers M.R."/>
            <person name="King G.M."/>
        </authorList>
    </citation>
    <scope>NUCLEOTIDE SEQUENCE [LARGE SCALE GENOMIC DNA]</scope>
    <source>
        <strain evidence="4 5">WSH3</strain>
    </source>
</reference>
<dbReference type="InterPro" id="IPR029062">
    <property type="entry name" value="Class_I_gatase-like"/>
</dbReference>
<dbReference type="PANTHER" id="PTHR12969:SF7">
    <property type="entry name" value="INTRAFLAGELLAR TRANSPORT PROTEIN 52 HOMOLOG"/>
    <property type="match status" value="1"/>
</dbReference>
<dbReference type="Proteomes" id="UP000466535">
    <property type="component" value="Unassembled WGS sequence"/>
</dbReference>
<dbReference type="Pfam" id="PF00565">
    <property type="entry name" value="SNase"/>
    <property type="match status" value="1"/>
</dbReference>
<dbReference type="InterPro" id="IPR025646">
    <property type="entry name" value="DUF4350"/>
</dbReference>
<dbReference type="Pfam" id="PF14258">
    <property type="entry name" value="DUF4350"/>
    <property type="match status" value="2"/>
</dbReference>
<keyword evidence="5" id="KW-1185">Reference proteome</keyword>
<dbReference type="EMBL" id="WUUT01000004">
    <property type="protein sequence ID" value="MXR52222.1"/>
    <property type="molecule type" value="Genomic_DNA"/>
</dbReference>
<organism evidence="4 5">
    <name type="scientific">Halovenus carboxidivorans</name>
    <dbReference type="NCBI Taxonomy" id="2692199"/>
    <lineage>
        <taxon>Archaea</taxon>
        <taxon>Methanobacteriati</taxon>
        <taxon>Methanobacteriota</taxon>
        <taxon>Stenosarchaea group</taxon>
        <taxon>Halobacteria</taxon>
        <taxon>Halobacteriales</taxon>
        <taxon>Haloarculaceae</taxon>
        <taxon>Halovenus</taxon>
    </lineage>
</organism>
<dbReference type="Gene3D" id="2.40.50.90">
    <property type="match status" value="2"/>
</dbReference>
<feature type="domain" description="DUF4350" evidence="3">
    <location>
        <begin position="168"/>
        <end position="272"/>
    </location>
</feature>
<feature type="domain" description="DUF4350" evidence="3">
    <location>
        <begin position="478"/>
        <end position="597"/>
    </location>
</feature>
<dbReference type="RefSeq" id="WP_159764351.1">
    <property type="nucleotide sequence ID" value="NZ_WUUT01000004.1"/>
</dbReference>
<dbReference type="OrthoDB" id="3327at2157"/>
<evidence type="ECO:0000256" key="1">
    <source>
        <dbReference type="SAM" id="MobiDB-lite"/>
    </source>
</evidence>
<evidence type="ECO:0000259" key="3">
    <source>
        <dbReference type="Pfam" id="PF14258"/>
    </source>
</evidence>
<dbReference type="InterPro" id="IPR016071">
    <property type="entry name" value="Staphylococal_nuclease_OB-fold"/>
</dbReference>
<dbReference type="SUPFAM" id="SSF50199">
    <property type="entry name" value="Staphylococcal nuclease"/>
    <property type="match status" value="2"/>
</dbReference>
<protein>
    <submittedName>
        <fullName evidence="4">ABC transporter</fullName>
    </submittedName>
</protein>
<proteinExistence type="predicted"/>
<dbReference type="AlphaFoldDB" id="A0A6B0TA31"/>
<dbReference type="InterPro" id="IPR035437">
    <property type="entry name" value="SNase_OB-fold_sf"/>
</dbReference>
<evidence type="ECO:0000313" key="5">
    <source>
        <dbReference type="Proteomes" id="UP000466535"/>
    </source>
</evidence>
<feature type="region of interest" description="Disordered" evidence="1">
    <location>
        <begin position="729"/>
        <end position="754"/>
    </location>
</feature>
<comment type="caution">
    <text evidence="4">The sequence shown here is derived from an EMBL/GenBank/DDBJ whole genome shotgun (WGS) entry which is preliminary data.</text>
</comment>
<dbReference type="SUPFAM" id="SSF52317">
    <property type="entry name" value="Class I glutamine amidotransferase-like"/>
    <property type="match status" value="2"/>
</dbReference>
<feature type="domain" description="TNase-like" evidence="2">
    <location>
        <begin position="598"/>
        <end position="702"/>
    </location>
</feature>
<accession>A0A6B0TA31</accession>
<evidence type="ECO:0000259" key="2">
    <source>
        <dbReference type="Pfam" id="PF00565"/>
    </source>
</evidence>
<sequence>MRRRQFISALAGVTAAGTAGAEALPTGPLPQQVSTTEQGQIGQMLFPSTSGLLAADGGPLTDDSLVAVYAESTASVRDRDGDGNAVSYPEDADIPLVGIDDRDSGAVVGIGGMLVNDGDLVPEIEGEDTLGDLGNEEFLLNLYDEYASGETILWDESHGQFYSLDRFRNFAAYAEDNGYTLSAATDLTDLSGAAAVVITSPADSFSDAERTALSEFVAGGGLVVLHDQSDFSNFDQTANLNAVAEALGAGFRFNDGEVGDTENNVGTAYLPLTSNFNDAFPLFGDRPGITIDLRRGREYDVRVESVADGDTFDGEDIGLETEYTATVRVLGIDTPESASVAATAERPEEWEGLAYDIGAPDAVDELVFDSTASLLDANGEPLTDDSLVAVAAEPTASNEDSDGTGDAVSYPDDAAIPLVAIDGAVAGLGAPFVDEGFDTSADNEEFLLNLYDSLVGGGTVLWDEGHGQFYDLASFPEFESYAEKNGYTLESTTDLTDLSGAAAVVITSPADSFSDAERTALSEFVADGGAVILHDQSDFNNFDATANLNAVANALDLGFRFNDDQVVDDENNAGARFVPVTSNFTGPDSLFEARDGIDDDPNARTTEYLTDWASRATTFARGRLEGESITLSFDENEPLRDPTRLLAYAEYDADGDGSRETLYNREMVEKGYARVYGSTFEDHDEFWALEQDARSDARRVWTESDISEASPYRDGEIAELFVPDAAVLDRDNGRPRPQTVAAYSEPEAALGDQTSRKKHPLFGVDSAAGVAVGGSLLIDESYEQLEGFGADTSGFDNFAFLSDVIETLAGDGREDIVFIDGGHGQFGVDYALSNEDAAYYQRHLEGRGITFEQINDVTLDRLSGARALIVTTPVSSFTPEEAAAVRSFRDDGGAVVCLGSAAAPAEATANLNDLIGRLDTRLRVGGERVTDATNNVADDPEIPTTTDVVVSPEPPRNPGRGRSNGRGPNGQRGRSNGRRGNSKKHNGT</sequence>
<dbReference type="InterPro" id="IPR039975">
    <property type="entry name" value="IFT52"/>
</dbReference>
<name>A0A6B0TA31_9EURY</name>
<feature type="compositionally biased region" description="Basic residues" evidence="1">
    <location>
        <begin position="975"/>
        <end position="988"/>
    </location>
</feature>
<gene>
    <name evidence="4" type="ORF">GRX03_11490</name>
</gene>
<dbReference type="PANTHER" id="PTHR12969">
    <property type="entry name" value="NGD5/OSM-6/IFT52"/>
    <property type="match status" value="1"/>
</dbReference>
<evidence type="ECO:0000313" key="4">
    <source>
        <dbReference type="EMBL" id="MXR52222.1"/>
    </source>
</evidence>